<comment type="caution">
    <text evidence="1">The sequence shown here is derived from an EMBL/GenBank/DDBJ whole genome shotgun (WGS) entry which is preliminary data.</text>
</comment>
<evidence type="ECO:0000313" key="1">
    <source>
        <dbReference type="EMBL" id="NVN51231.1"/>
    </source>
</evidence>
<protein>
    <recommendedName>
        <fullName evidence="3">DUF2256 domain-containing protein</fullName>
    </recommendedName>
</protein>
<dbReference type="Proteomes" id="UP000570517">
    <property type="component" value="Unassembled WGS sequence"/>
</dbReference>
<evidence type="ECO:0008006" key="3">
    <source>
        <dbReference type="Google" id="ProtNLM"/>
    </source>
</evidence>
<dbReference type="EMBL" id="JABFYL010000032">
    <property type="protein sequence ID" value="NVN51231.1"/>
    <property type="molecule type" value="Genomic_DNA"/>
</dbReference>
<dbReference type="RefSeq" id="WP_178359544.1">
    <property type="nucleotide sequence ID" value="NZ_JABFYL010000032.1"/>
</dbReference>
<gene>
    <name evidence="1" type="ORF">HLY00_1269</name>
</gene>
<name>A0A850PLF5_9MYCO</name>
<proteinExistence type="predicted"/>
<accession>A0A850PLF5</accession>
<dbReference type="Pfam" id="PF10013">
    <property type="entry name" value="DUF2256"/>
    <property type="match status" value="1"/>
</dbReference>
<dbReference type="InterPro" id="IPR017136">
    <property type="entry name" value="UCP037205"/>
</dbReference>
<organism evidence="1 2">
    <name type="scientific">Mycolicibacterium hippocampi</name>
    <dbReference type="NCBI Taxonomy" id="659824"/>
    <lineage>
        <taxon>Bacteria</taxon>
        <taxon>Bacillati</taxon>
        <taxon>Actinomycetota</taxon>
        <taxon>Actinomycetes</taxon>
        <taxon>Mycobacteriales</taxon>
        <taxon>Mycobacteriaceae</taxon>
        <taxon>Mycolicibacterium</taxon>
    </lineage>
</organism>
<keyword evidence="2" id="KW-1185">Reference proteome</keyword>
<dbReference type="AlphaFoldDB" id="A0A850PLF5"/>
<sequence length="53" mass="6045">MDKDAEVKICAACGRPFHNRKKWKTRGQWDQVIYCSRRCRGSGAPDLPRAHGS</sequence>
<evidence type="ECO:0000313" key="2">
    <source>
        <dbReference type="Proteomes" id="UP000570517"/>
    </source>
</evidence>
<reference evidence="1 2" key="1">
    <citation type="submission" date="2020-05" db="EMBL/GenBank/DDBJ databases">
        <title>Draft genome sequence of Mycobacterium hippocampi DL, isolated from European seabass, Dicentrarchus labrax, reared in fish farms.</title>
        <authorList>
            <person name="Stathopoulou P."/>
            <person name="Asimakis E."/>
            <person name="Tzokas K."/>
            <person name="Batargias C."/>
            <person name="Tsiamis G."/>
        </authorList>
    </citation>
    <scope>NUCLEOTIDE SEQUENCE [LARGE SCALE GENOMIC DNA]</scope>
    <source>
        <strain evidence="1 2">DL</strain>
    </source>
</reference>